<evidence type="ECO:0000256" key="1">
    <source>
        <dbReference type="SAM" id="MobiDB-lite"/>
    </source>
</evidence>
<feature type="region of interest" description="Disordered" evidence="1">
    <location>
        <begin position="1"/>
        <end position="20"/>
    </location>
</feature>
<proteinExistence type="predicted"/>
<keyword evidence="3" id="KW-1185">Reference proteome</keyword>
<evidence type="ECO:0008006" key="4">
    <source>
        <dbReference type="Google" id="ProtNLM"/>
    </source>
</evidence>
<sequence length="120" mass="12738">MMPMPPCRTGSRARSSQREDDCHLQSALLVPDGLPVGHRPVAMGLATLMAIGQRPSAFGPRRWRALARVYGVNPQANTGRAGVWTTDVTGAWVRAGYRPTVAVQAGTGVSSAERTWPAGA</sequence>
<reference evidence="2" key="1">
    <citation type="journal article" date="2021" name="Front. Microbiol.">
        <title>Comprehensive Comparative Genomics and Phenotyping of Methylobacterium Species.</title>
        <authorList>
            <person name="Alessa O."/>
            <person name="Ogura Y."/>
            <person name="Fujitani Y."/>
            <person name="Takami H."/>
            <person name="Hayashi T."/>
            <person name="Sahin N."/>
            <person name="Tani A."/>
        </authorList>
    </citation>
    <scope>NUCLEOTIDE SEQUENCE</scope>
    <source>
        <strain evidence="2">NBRC 15686</strain>
    </source>
</reference>
<gene>
    <name evidence="2" type="ORF">LNAOJCKE_4615</name>
</gene>
<accession>A0ABQ4UJQ2</accession>
<evidence type="ECO:0000313" key="3">
    <source>
        <dbReference type="Proteomes" id="UP001055039"/>
    </source>
</evidence>
<reference evidence="2" key="2">
    <citation type="submission" date="2021-08" db="EMBL/GenBank/DDBJ databases">
        <authorList>
            <person name="Tani A."/>
            <person name="Ola A."/>
            <person name="Ogura Y."/>
            <person name="Katsura K."/>
            <person name="Hayashi T."/>
        </authorList>
    </citation>
    <scope>NUCLEOTIDE SEQUENCE</scope>
    <source>
        <strain evidence="2">NBRC 15686</strain>
    </source>
</reference>
<name>A0ABQ4UJQ2_9HYPH</name>
<dbReference type="Proteomes" id="UP001055039">
    <property type="component" value="Unassembled WGS sequence"/>
</dbReference>
<protein>
    <recommendedName>
        <fullName evidence="4">Transposase</fullName>
    </recommendedName>
</protein>
<comment type="caution">
    <text evidence="2">The sequence shown here is derived from an EMBL/GenBank/DDBJ whole genome shotgun (WGS) entry which is preliminary data.</text>
</comment>
<organism evidence="2 3">
    <name type="scientific">Methylorubrum aminovorans</name>
    <dbReference type="NCBI Taxonomy" id="269069"/>
    <lineage>
        <taxon>Bacteria</taxon>
        <taxon>Pseudomonadati</taxon>
        <taxon>Pseudomonadota</taxon>
        <taxon>Alphaproteobacteria</taxon>
        <taxon>Hyphomicrobiales</taxon>
        <taxon>Methylobacteriaceae</taxon>
        <taxon>Methylorubrum</taxon>
    </lineage>
</organism>
<dbReference type="EMBL" id="BPRC01000026">
    <property type="protein sequence ID" value="GJE67384.1"/>
    <property type="molecule type" value="Genomic_DNA"/>
</dbReference>
<evidence type="ECO:0000313" key="2">
    <source>
        <dbReference type="EMBL" id="GJE67384.1"/>
    </source>
</evidence>